<feature type="compositionally biased region" description="Low complexity" evidence="7">
    <location>
        <begin position="346"/>
        <end position="369"/>
    </location>
</feature>
<dbReference type="InterPro" id="IPR017441">
    <property type="entry name" value="Protein_kinase_ATP_BS"/>
</dbReference>
<dbReference type="STRING" id="37360.A0A0G4IUA9"/>
<keyword evidence="5 6" id="KW-0067">ATP-binding</keyword>
<dbReference type="FunFam" id="3.30.200.20:FF:000131">
    <property type="entry name" value="Dual specificity protein kinase TTK"/>
    <property type="match status" value="1"/>
</dbReference>
<dbReference type="Gene3D" id="3.30.200.20">
    <property type="entry name" value="Phosphorylase Kinase, domain 1"/>
    <property type="match status" value="1"/>
</dbReference>
<dbReference type="PROSITE" id="PS50011">
    <property type="entry name" value="PROTEIN_KINASE_DOM"/>
    <property type="match status" value="1"/>
</dbReference>
<evidence type="ECO:0000256" key="7">
    <source>
        <dbReference type="SAM" id="MobiDB-lite"/>
    </source>
</evidence>
<sequence>MALPAMQGSNSSSSGGGSVTNIGSLRVDPGDAVGERLLEAARRVDVNDVSQACTSWLRFLRHVTHIYSNALAIAWHQHAIDLLPKDLHRKAAEYAMIWIGLAKAQAKNDTREARTTYKYMKLERIGLDCPSFYQSWSDLERAAGNISKADAIVAQGQRRLADPQATMDQTKDIQVAKRHVQQEPHLQHNLSATSSSLSGNDTLMTADFTTAAAAAADGRQGQPAAAAAAPPPPAVNVTESFPPGNRAADHQEQVASNNNNTAPIRPSRMPTRRFDWAQLSPPSPEHPVQAAPSVAVKEVKKKIRFEFDENVADDENRPPREHSQPRTPASEEPKPVRSGGAGTLQAPKTTGAAPAPAPSQTTSSATSTPHRTVSVNGTSYLILEMVGKGGSGQVYKVVGENKQIYAVKRVKLNGDLSALEAIRNEIRLLQKLRGRPHIIELIDFQECLDQNVIWMVFEFGEIDLARLLRNQNGQAININYVRTYWQQMLEAVQTIHEERVVHSDLKPANFMFVRGCLKLIDFGIAAAIQSEDTTHIVRNSQMGTINYMAPEAITGPPPGSSSSSFKLGRASDIWSLGCILYQMIYGRTPFHDMNFVQKVHAITDVNHQIEFSLPSLIPAELLADVVDVIRSCLQRDPRKRPTIPELLGHPFLVAVSSGFRKPLESLSKSQLQSLIAQLATSGISSTDLTKPSVIDAIHRQLQHGVEVDVRMAITDTISKVDDNETDAKR</sequence>
<dbReference type="Proteomes" id="UP000039324">
    <property type="component" value="Unassembled WGS sequence"/>
</dbReference>
<reference evidence="10 12" key="2">
    <citation type="submission" date="2018-03" db="EMBL/GenBank/DDBJ databases">
        <authorList>
            <person name="Fogelqvist J."/>
        </authorList>
    </citation>
    <scope>NUCLEOTIDE SEQUENCE [LARGE SCALE GENOMIC DNA]</scope>
</reference>
<reference evidence="9 11" key="1">
    <citation type="submission" date="2015-02" db="EMBL/GenBank/DDBJ databases">
        <authorList>
            <person name="Chooi Y.-H."/>
        </authorList>
    </citation>
    <scope>NUCLEOTIDE SEQUENCE [LARGE SCALE GENOMIC DNA]</scope>
    <source>
        <strain evidence="9">E3</strain>
    </source>
</reference>
<dbReference type="GO" id="GO:0034501">
    <property type="term" value="P:protein localization to kinetochore"/>
    <property type="evidence" value="ECO:0007669"/>
    <property type="project" value="TreeGrafter"/>
</dbReference>
<dbReference type="OrthoDB" id="20524at2759"/>
<dbReference type="InterPro" id="IPR008271">
    <property type="entry name" value="Ser/Thr_kinase_AS"/>
</dbReference>
<dbReference type="SMART" id="SM00220">
    <property type="entry name" value="S_TKc"/>
    <property type="match status" value="1"/>
</dbReference>
<dbReference type="InterPro" id="IPR011009">
    <property type="entry name" value="Kinase-like_dom_sf"/>
</dbReference>
<dbReference type="EMBL" id="CDSF01000086">
    <property type="protein sequence ID" value="CEO98676.1"/>
    <property type="molecule type" value="Genomic_DNA"/>
</dbReference>
<dbReference type="GO" id="GO:0004712">
    <property type="term" value="F:protein serine/threonine/tyrosine kinase activity"/>
    <property type="evidence" value="ECO:0007669"/>
    <property type="project" value="TreeGrafter"/>
</dbReference>
<dbReference type="InterPro" id="IPR013212">
    <property type="entry name" value="Mad3/Bub1_I"/>
</dbReference>
<dbReference type="SUPFAM" id="SSF56112">
    <property type="entry name" value="Protein kinase-like (PK-like)"/>
    <property type="match status" value="1"/>
</dbReference>
<dbReference type="GO" id="GO:0000776">
    <property type="term" value="C:kinetochore"/>
    <property type="evidence" value="ECO:0007669"/>
    <property type="project" value="TreeGrafter"/>
</dbReference>
<dbReference type="OMA" id="AHINGAM"/>
<feature type="domain" description="Protein kinase" evidence="8">
    <location>
        <begin position="380"/>
        <end position="652"/>
    </location>
</feature>
<evidence type="ECO:0000313" key="12">
    <source>
        <dbReference type="Proteomes" id="UP000290189"/>
    </source>
</evidence>
<dbReference type="CDD" id="cd14131">
    <property type="entry name" value="PKc_Mps1"/>
    <property type="match status" value="1"/>
</dbReference>
<dbReference type="GO" id="GO:0004674">
    <property type="term" value="F:protein serine/threonine kinase activity"/>
    <property type="evidence" value="ECO:0007669"/>
    <property type="project" value="UniProtKB-KW"/>
</dbReference>
<evidence type="ECO:0000313" key="10">
    <source>
        <dbReference type="EMBL" id="SPR00811.1"/>
    </source>
</evidence>
<dbReference type="GO" id="GO:0098813">
    <property type="term" value="P:nuclear chromosome segregation"/>
    <property type="evidence" value="ECO:0007669"/>
    <property type="project" value="UniProtKB-ARBA"/>
</dbReference>
<dbReference type="InterPro" id="IPR000719">
    <property type="entry name" value="Prot_kinase_dom"/>
</dbReference>
<evidence type="ECO:0000256" key="1">
    <source>
        <dbReference type="ARBA" id="ARBA00022527"/>
    </source>
</evidence>
<keyword evidence="3 6" id="KW-0547">Nucleotide-binding</keyword>
<name>A0A0G4IUA9_PLABS</name>
<protein>
    <recommendedName>
        <fullName evidence="8">Protein kinase domain-containing protein</fullName>
    </recommendedName>
</protein>
<dbReference type="Pfam" id="PF00069">
    <property type="entry name" value="Pkinase"/>
    <property type="match status" value="1"/>
</dbReference>
<keyword evidence="4" id="KW-0418">Kinase</keyword>
<feature type="compositionally biased region" description="Polar residues" evidence="7">
    <location>
        <begin position="253"/>
        <end position="262"/>
    </location>
</feature>
<dbReference type="GO" id="GO:0005634">
    <property type="term" value="C:nucleus"/>
    <property type="evidence" value="ECO:0007669"/>
    <property type="project" value="TreeGrafter"/>
</dbReference>
<feature type="binding site" evidence="6">
    <location>
        <position position="408"/>
    </location>
    <ligand>
        <name>ATP</name>
        <dbReference type="ChEBI" id="CHEBI:30616"/>
    </ligand>
</feature>
<evidence type="ECO:0000256" key="4">
    <source>
        <dbReference type="ARBA" id="ARBA00022777"/>
    </source>
</evidence>
<evidence type="ECO:0000256" key="6">
    <source>
        <dbReference type="PROSITE-ProRule" id="PRU10141"/>
    </source>
</evidence>
<feature type="region of interest" description="Disordered" evidence="7">
    <location>
        <begin position="214"/>
        <end position="294"/>
    </location>
</feature>
<accession>A0A0G4IUA9</accession>
<dbReference type="FunFam" id="1.10.510.10:FF:000224">
    <property type="entry name" value="serine/threonine-protein kinase mph1 isoform X1"/>
    <property type="match status" value="1"/>
</dbReference>
<dbReference type="SMART" id="SM00777">
    <property type="entry name" value="Mad3_BUB1_I"/>
    <property type="match status" value="1"/>
</dbReference>
<feature type="region of interest" description="Disordered" evidence="7">
    <location>
        <begin position="307"/>
        <end position="372"/>
    </location>
</feature>
<geneLocation type="mitochondrion" evidence="10"/>
<evidence type="ECO:0000313" key="11">
    <source>
        <dbReference type="Proteomes" id="UP000039324"/>
    </source>
</evidence>
<dbReference type="Proteomes" id="UP000290189">
    <property type="component" value="Unassembled WGS sequence"/>
</dbReference>
<keyword evidence="1" id="KW-0723">Serine/threonine-protein kinase</keyword>
<dbReference type="PANTHER" id="PTHR22974:SF21">
    <property type="entry name" value="DUAL SPECIFICITY PROTEIN KINASE TTK"/>
    <property type="match status" value="1"/>
</dbReference>
<feature type="region of interest" description="Disordered" evidence="7">
    <location>
        <begin position="1"/>
        <end position="22"/>
    </location>
</feature>
<evidence type="ECO:0000256" key="3">
    <source>
        <dbReference type="ARBA" id="ARBA00022741"/>
    </source>
</evidence>
<dbReference type="Gene3D" id="1.25.40.430">
    <property type="match status" value="1"/>
</dbReference>
<evidence type="ECO:0000313" key="9">
    <source>
        <dbReference type="EMBL" id="CEO98676.1"/>
    </source>
</evidence>
<dbReference type="PROSITE" id="PS00107">
    <property type="entry name" value="PROTEIN_KINASE_ATP"/>
    <property type="match status" value="1"/>
</dbReference>
<evidence type="ECO:0000259" key="8">
    <source>
        <dbReference type="PROSITE" id="PS50011"/>
    </source>
</evidence>
<evidence type="ECO:0000256" key="2">
    <source>
        <dbReference type="ARBA" id="ARBA00022679"/>
    </source>
</evidence>
<dbReference type="PANTHER" id="PTHR22974">
    <property type="entry name" value="MIXED LINEAGE PROTEIN KINASE"/>
    <property type="match status" value="1"/>
</dbReference>
<dbReference type="InterPro" id="IPR027084">
    <property type="entry name" value="Mps1_cat"/>
</dbReference>
<gene>
    <name evidence="9" type="ORF">PBRA_006790</name>
    <name evidence="10" type="ORF">PLBR_LOCUS8026</name>
</gene>
<keyword evidence="2" id="KW-0808">Transferase</keyword>
<dbReference type="PROSITE" id="PS00108">
    <property type="entry name" value="PROTEIN_KINASE_ST"/>
    <property type="match status" value="1"/>
</dbReference>
<feature type="compositionally biased region" description="Basic and acidic residues" evidence="7">
    <location>
        <begin position="314"/>
        <end position="335"/>
    </location>
</feature>
<dbReference type="Gene3D" id="1.10.510.10">
    <property type="entry name" value="Transferase(Phosphotransferase) domain 1"/>
    <property type="match status" value="1"/>
</dbReference>
<dbReference type="GO" id="GO:0007094">
    <property type="term" value="P:mitotic spindle assembly checkpoint signaling"/>
    <property type="evidence" value="ECO:0007669"/>
    <property type="project" value="TreeGrafter"/>
</dbReference>
<evidence type="ECO:0000256" key="5">
    <source>
        <dbReference type="ARBA" id="ARBA00022840"/>
    </source>
</evidence>
<dbReference type="GO" id="GO:0033316">
    <property type="term" value="P:meiotic spindle assembly checkpoint signaling"/>
    <property type="evidence" value="ECO:0007669"/>
    <property type="project" value="TreeGrafter"/>
</dbReference>
<keyword evidence="10" id="KW-0496">Mitochondrion</keyword>
<organism evidence="9 11">
    <name type="scientific">Plasmodiophora brassicae</name>
    <name type="common">Clubroot disease agent</name>
    <dbReference type="NCBI Taxonomy" id="37360"/>
    <lineage>
        <taxon>Eukaryota</taxon>
        <taxon>Sar</taxon>
        <taxon>Rhizaria</taxon>
        <taxon>Endomyxa</taxon>
        <taxon>Phytomyxea</taxon>
        <taxon>Plasmodiophorida</taxon>
        <taxon>Plasmodiophoridae</taxon>
        <taxon>Plasmodiophora</taxon>
    </lineage>
</organism>
<keyword evidence="11" id="KW-1185">Reference proteome</keyword>
<feature type="compositionally biased region" description="Low complexity" evidence="7">
    <location>
        <begin position="214"/>
        <end position="228"/>
    </location>
</feature>
<proteinExistence type="predicted"/>
<dbReference type="AlphaFoldDB" id="A0A0G4IUA9"/>
<dbReference type="GO" id="GO:0005524">
    <property type="term" value="F:ATP binding"/>
    <property type="evidence" value="ECO:0007669"/>
    <property type="project" value="UniProtKB-UniRule"/>
</dbReference>
<dbReference type="EMBL" id="OVEO01000015">
    <property type="protein sequence ID" value="SPR00811.1"/>
    <property type="molecule type" value="Genomic_DNA"/>
</dbReference>